<dbReference type="Pfam" id="PF13177">
    <property type="entry name" value="DNA_pol3_delta2"/>
    <property type="match status" value="1"/>
</dbReference>
<evidence type="ECO:0000313" key="2">
    <source>
        <dbReference type="Proteomes" id="UP000176510"/>
    </source>
</evidence>
<organism evidence="1 2">
    <name type="scientific">Candidatus Sungbacteria bacterium RIFCSPLOWO2_01_FULL_54_21</name>
    <dbReference type="NCBI Taxonomy" id="1802279"/>
    <lineage>
        <taxon>Bacteria</taxon>
        <taxon>Candidatus Sungiibacteriota</taxon>
    </lineage>
</organism>
<comment type="caution">
    <text evidence="1">The sequence shown here is derived from an EMBL/GenBank/DDBJ whole genome shotgun (WGS) entry which is preliminary data.</text>
</comment>
<dbReference type="PANTHER" id="PTHR11669">
    <property type="entry name" value="REPLICATION FACTOR C / DNA POLYMERASE III GAMMA-TAU SUBUNIT"/>
    <property type="match status" value="1"/>
</dbReference>
<accession>A0A1G2L8Q0</accession>
<dbReference type="PANTHER" id="PTHR11669:SF8">
    <property type="entry name" value="DNA POLYMERASE III SUBUNIT DELTA"/>
    <property type="match status" value="1"/>
</dbReference>
<dbReference type="STRING" id="1802279.A3B34_02705"/>
<evidence type="ECO:0000313" key="1">
    <source>
        <dbReference type="EMBL" id="OHA07914.1"/>
    </source>
</evidence>
<dbReference type="InterPro" id="IPR027417">
    <property type="entry name" value="P-loop_NTPase"/>
</dbReference>
<reference evidence="1 2" key="1">
    <citation type="journal article" date="2016" name="Nat. Commun.">
        <title>Thousands of microbial genomes shed light on interconnected biogeochemical processes in an aquifer system.</title>
        <authorList>
            <person name="Anantharaman K."/>
            <person name="Brown C.T."/>
            <person name="Hug L.A."/>
            <person name="Sharon I."/>
            <person name="Castelle C.J."/>
            <person name="Probst A.J."/>
            <person name="Thomas B.C."/>
            <person name="Singh A."/>
            <person name="Wilkins M.J."/>
            <person name="Karaoz U."/>
            <person name="Brodie E.L."/>
            <person name="Williams K.H."/>
            <person name="Hubbard S.S."/>
            <person name="Banfield J.F."/>
        </authorList>
    </citation>
    <scope>NUCLEOTIDE SEQUENCE [LARGE SCALE GENOMIC DNA]</scope>
</reference>
<sequence>MNSAHAPNIAYLDRVMARDRLAHAYLFCGPDGAGMMAIAKAIAKALAHPSGRDDVSIGTADDGCPVCAAIDANTYPDAILLDVTHSLTSQKEARKEIPIDDIRELKRIFSLAPAGGAWRVAIIGQADTMSWDAADAFLKLLEEPGERTLFILTVSHRESVPATIRSRTVILDFFDRPRTEEKVAALVRRAVAGGIPDVLALSEKIAGDPPVRSAAIAVVQDLLRANMHAAQTPDDRSRLARRLARVLDVATILETTNVNARLALDVLLLDSMRDAHIIKGQEI</sequence>
<dbReference type="InterPro" id="IPR050238">
    <property type="entry name" value="DNA_Rep/Repair_Clamp_Loader"/>
</dbReference>
<dbReference type="GO" id="GO:0006261">
    <property type="term" value="P:DNA-templated DNA replication"/>
    <property type="evidence" value="ECO:0007669"/>
    <property type="project" value="TreeGrafter"/>
</dbReference>
<dbReference type="SUPFAM" id="SSF52540">
    <property type="entry name" value="P-loop containing nucleoside triphosphate hydrolases"/>
    <property type="match status" value="1"/>
</dbReference>
<dbReference type="AlphaFoldDB" id="A0A1G2L8Q0"/>
<evidence type="ECO:0008006" key="3">
    <source>
        <dbReference type="Google" id="ProtNLM"/>
    </source>
</evidence>
<dbReference type="Proteomes" id="UP000176510">
    <property type="component" value="Unassembled WGS sequence"/>
</dbReference>
<dbReference type="EMBL" id="MHQR01000010">
    <property type="protein sequence ID" value="OHA07914.1"/>
    <property type="molecule type" value="Genomic_DNA"/>
</dbReference>
<proteinExistence type="predicted"/>
<name>A0A1G2L8Q0_9BACT</name>
<gene>
    <name evidence="1" type="ORF">A3B34_02705</name>
</gene>
<dbReference type="Gene3D" id="3.40.50.300">
    <property type="entry name" value="P-loop containing nucleotide triphosphate hydrolases"/>
    <property type="match status" value="1"/>
</dbReference>
<protein>
    <recommendedName>
        <fullName evidence="3">DNA polymerase III subunit delta</fullName>
    </recommendedName>
</protein>